<dbReference type="GO" id="GO:0006511">
    <property type="term" value="P:ubiquitin-dependent protein catabolic process"/>
    <property type="evidence" value="ECO:0007669"/>
    <property type="project" value="TreeGrafter"/>
</dbReference>
<proteinExistence type="predicted"/>
<evidence type="ECO:0000256" key="1">
    <source>
        <dbReference type="ARBA" id="ARBA00004906"/>
    </source>
</evidence>
<evidence type="ECO:0000256" key="2">
    <source>
        <dbReference type="ARBA" id="ARBA00022723"/>
    </source>
</evidence>
<keyword evidence="5" id="KW-0862">Zinc</keyword>
<reference evidence="8" key="2">
    <citation type="submission" date="2021-12" db="EMBL/GenBank/DDBJ databases">
        <title>Resequencing data analysis of finger millet.</title>
        <authorList>
            <person name="Hatakeyama M."/>
            <person name="Aluri S."/>
            <person name="Balachadran M.T."/>
            <person name="Sivarajan S.R."/>
            <person name="Poveda L."/>
            <person name="Shimizu-Inatsugi R."/>
            <person name="Schlapbach R."/>
            <person name="Sreeman S.M."/>
            <person name="Shimizu K.K."/>
        </authorList>
    </citation>
    <scope>NUCLEOTIDE SEQUENCE</scope>
</reference>
<dbReference type="PANTHER" id="PTHR45931:SF23">
    <property type="entry name" value="OS12G0134500 PROTEIN"/>
    <property type="match status" value="1"/>
</dbReference>
<keyword evidence="9" id="KW-1185">Reference proteome</keyword>
<organism evidence="8 9">
    <name type="scientific">Eleusine coracana subsp. coracana</name>
    <dbReference type="NCBI Taxonomy" id="191504"/>
    <lineage>
        <taxon>Eukaryota</taxon>
        <taxon>Viridiplantae</taxon>
        <taxon>Streptophyta</taxon>
        <taxon>Embryophyta</taxon>
        <taxon>Tracheophyta</taxon>
        <taxon>Spermatophyta</taxon>
        <taxon>Magnoliopsida</taxon>
        <taxon>Liliopsida</taxon>
        <taxon>Poales</taxon>
        <taxon>Poaceae</taxon>
        <taxon>PACMAD clade</taxon>
        <taxon>Chloridoideae</taxon>
        <taxon>Cynodonteae</taxon>
        <taxon>Eleusininae</taxon>
        <taxon>Eleusine</taxon>
    </lineage>
</organism>
<dbReference type="PROSITE" id="PS50089">
    <property type="entry name" value="ZF_RING_2"/>
    <property type="match status" value="1"/>
</dbReference>
<protein>
    <recommendedName>
        <fullName evidence="7">RING-type domain-containing protein</fullName>
    </recommendedName>
</protein>
<evidence type="ECO:0000313" key="9">
    <source>
        <dbReference type="Proteomes" id="UP001054889"/>
    </source>
</evidence>
<name>A0AAV5ET49_ELECO</name>
<dbReference type="EMBL" id="BQKI01000078">
    <property type="protein sequence ID" value="GJN25628.1"/>
    <property type="molecule type" value="Genomic_DNA"/>
</dbReference>
<comment type="caution">
    <text evidence="8">The sequence shown here is derived from an EMBL/GenBank/DDBJ whole genome shotgun (WGS) entry which is preliminary data.</text>
</comment>
<dbReference type="SMART" id="SM00184">
    <property type="entry name" value="RING"/>
    <property type="match status" value="1"/>
</dbReference>
<dbReference type="Gene3D" id="3.30.40.10">
    <property type="entry name" value="Zinc/RING finger domain, C3HC4 (zinc finger)"/>
    <property type="match status" value="1"/>
</dbReference>
<dbReference type="Proteomes" id="UP001054889">
    <property type="component" value="Unassembled WGS sequence"/>
</dbReference>
<keyword evidence="4" id="KW-0833">Ubl conjugation pathway</keyword>
<dbReference type="InterPro" id="IPR024766">
    <property type="entry name" value="Znf_RING_H2"/>
</dbReference>
<gene>
    <name evidence="8" type="primary">gb13481</name>
    <name evidence="8" type="ORF">PR202_gb13481</name>
</gene>
<dbReference type="PANTHER" id="PTHR45931">
    <property type="entry name" value="SI:CH211-59O9.10"/>
    <property type="match status" value="1"/>
</dbReference>
<feature type="domain" description="RING-type" evidence="7">
    <location>
        <begin position="115"/>
        <end position="167"/>
    </location>
</feature>
<keyword evidence="2" id="KW-0479">Metal-binding</keyword>
<comment type="pathway">
    <text evidence="1">Protein modification; protein ubiquitination.</text>
</comment>
<evidence type="ECO:0000256" key="5">
    <source>
        <dbReference type="ARBA" id="ARBA00022833"/>
    </source>
</evidence>
<evidence type="ECO:0000256" key="3">
    <source>
        <dbReference type="ARBA" id="ARBA00022771"/>
    </source>
</evidence>
<evidence type="ECO:0000259" key="7">
    <source>
        <dbReference type="PROSITE" id="PS50089"/>
    </source>
</evidence>
<dbReference type="AlphaFoldDB" id="A0AAV5ET49"/>
<keyword evidence="3 6" id="KW-0863">Zinc-finger</keyword>
<evidence type="ECO:0000313" key="8">
    <source>
        <dbReference type="EMBL" id="GJN25628.1"/>
    </source>
</evidence>
<evidence type="ECO:0000256" key="6">
    <source>
        <dbReference type="PROSITE-ProRule" id="PRU00175"/>
    </source>
</evidence>
<dbReference type="InterPro" id="IPR001841">
    <property type="entry name" value="Znf_RING"/>
</dbReference>
<reference evidence="8" key="1">
    <citation type="journal article" date="2018" name="DNA Res.">
        <title>Multiple hybrid de novo genome assembly of finger millet, an orphan allotetraploid crop.</title>
        <authorList>
            <person name="Hatakeyama M."/>
            <person name="Aluri S."/>
            <person name="Balachadran M.T."/>
            <person name="Sivarajan S.R."/>
            <person name="Patrignani A."/>
            <person name="Gruter S."/>
            <person name="Poveda L."/>
            <person name="Shimizu-Inatsugi R."/>
            <person name="Baeten J."/>
            <person name="Francoijs K.J."/>
            <person name="Nataraja K.N."/>
            <person name="Reddy Y.A.N."/>
            <person name="Phadnis S."/>
            <person name="Ravikumar R.L."/>
            <person name="Schlapbach R."/>
            <person name="Sreeman S.M."/>
            <person name="Shimizu K.K."/>
        </authorList>
    </citation>
    <scope>NUCLEOTIDE SEQUENCE</scope>
</reference>
<dbReference type="Pfam" id="PF12678">
    <property type="entry name" value="zf-rbx1"/>
    <property type="match status" value="1"/>
</dbReference>
<sequence length="205" mass="23949">MAYIRPDRLPTDFALPYSIPRRRRHHLICSPLHRPSSPASFVRWRLAGRHLQILTTSPAQPVITSTCGPPTNCTTSSTAADIFHRFYQFREHDDASNKRALRRQLPEVAPRDEDCAICLQHLAGSSEEEEEEKEEGPTPRAMPCSHVFHERCIFQWVRRNRACPLCRRPLPTPSQWHGYHYRDDDDYRLQRTMPVPREMLEVEVL</sequence>
<dbReference type="GO" id="GO:0005634">
    <property type="term" value="C:nucleus"/>
    <property type="evidence" value="ECO:0007669"/>
    <property type="project" value="TreeGrafter"/>
</dbReference>
<dbReference type="InterPro" id="IPR013083">
    <property type="entry name" value="Znf_RING/FYVE/PHD"/>
</dbReference>
<dbReference type="GO" id="GO:0008270">
    <property type="term" value="F:zinc ion binding"/>
    <property type="evidence" value="ECO:0007669"/>
    <property type="project" value="UniProtKB-KW"/>
</dbReference>
<accession>A0AAV5ET49</accession>
<dbReference type="SUPFAM" id="SSF57850">
    <property type="entry name" value="RING/U-box"/>
    <property type="match status" value="1"/>
</dbReference>
<dbReference type="InterPro" id="IPR051834">
    <property type="entry name" value="RING_finger_E3_ligase"/>
</dbReference>
<evidence type="ECO:0000256" key="4">
    <source>
        <dbReference type="ARBA" id="ARBA00022786"/>
    </source>
</evidence>
<dbReference type="GO" id="GO:0061630">
    <property type="term" value="F:ubiquitin protein ligase activity"/>
    <property type="evidence" value="ECO:0007669"/>
    <property type="project" value="TreeGrafter"/>
</dbReference>